<dbReference type="Proteomes" id="UP000286716">
    <property type="component" value="Unassembled WGS sequence"/>
</dbReference>
<feature type="domain" description="VOC" evidence="2">
    <location>
        <begin position="36"/>
        <end position="166"/>
    </location>
</feature>
<proteinExistence type="predicted"/>
<evidence type="ECO:0000259" key="2">
    <source>
        <dbReference type="PROSITE" id="PS51819"/>
    </source>
</evidence>
<dbReference type="PANTHER" id="PTHR43048">
    <property type="entry name" value="METHYLMALONYL-COA EPIMERASE"/>
    <property type="match status" value="1"/>
</dbReference>
<dbReference type="PROSITE" id="PS51819">
    <property type="entry name" value="VOC"/>
    <property type="match status" value="1"/>
</dbReference>
<dbReference type="SUPFAM" id="SSF54593">
    <property type="entry name" value="Glyoxalase/Bleomycin resistance protein/Dihydroxybiphenyl dioxygenase"/>
    <property type="match status" value="1"/>
</dbReference>
<reference evidence="3 4" key="1">
    <citation type="submission" date="2018-05" db="EMBL/GenBank/DDBJ databases">
        <title>Evolution of GPA BGCs.</title>
        <authorList>
            <person name="Waglechner N."/>
            <person name="Wright G.D."/>
        </authorList>
    </citation>
    <scope>NUCLEOTIDE SEQUENCE [LARGE SCALE GENOMIC DNA]</scope>
    <source>
        <strain evidence="3 4">DSM 5908</strain>
    </source>
</reference>
<dbReference type="EMBL" id="QHHU01000023">
    <property type="protein sequence ID" value="RSM43813.1"/>
    <property type="molecule type" value="Genomic_DNA"/>
</dbReference>
<evidence type="ECO:0000313" key="3">
    <source>
        <dbReference type="EMBL" id="RSM43813.1"/>
    </source>
</evidence>
<keyword evidence="4" id="KW-1185">Reference proteome</keyword>
<dbReference type="Pfam" id="PF13669">
    <property type="entry name" value="Glyoxalase_4"/>
    <property type="match status" value="1"/>
</dbReference>
<dbReference type="GO" id="GO:0004493">
    <property type="term" value="F:methylmalonyl-CoA epimerase activity"/>
    <property type="evidence" value="ECO:0007669"/>
    <property type="project" value="TreeGrafter"/>
</dbReference>
<organism evidence="3 4">
    <name type="scientific">Amycolatopsis balhimycina DSM 5908</name>
    <dbReference type="NCBI Taxonomy" id="1081091"/>
    <lineage>
        <taxon>Bacteria</taxon>
        <taxon>Bacillati</taxon>
        <taxon>Actinomycetota</taxon>
        <taxon>Actinomycetes</taxon>
        <taxon>Pseudonocardiales</taxon>
        <taxon>Pseudonocardiaceae</taxon>
        <taxon>Amycolatopsis</taxon>
    </lineage>
</organism>
<comment type="caution">
    <text evidence="3">The sequence shown here is derived from an EMBL/GenBank/DDBJ whole genome shotgun (WGS) entry which is preliminary data.</text>
</comment>
<dbReference type="GO" id="GO:0046491">
    <property type="term" value="P:L-methylmalonyl-CoA metabolic process"/>
    <property type="evidence" value="ECO:0007669"/>
    <property type="project" value="TreeGrafter"/>
</dbReference>
<dbReference type="PANTHER" id="PTHR43048:SF3">
    <property type="entry name" value="METHYLMALONYL-COA EPIMERASE, MITOCHONDRIAL"/>
    <property type="match status" value="1"/>
</dbReference>
<keyword evidence="1" id="KW-0479">Metal-binding</keyword>
<gene>
    <name evidence="3" type="ORF">DMA12_18235</name>
</gene>
<dbReference type="InterPro" id="IPR051785">
    <property type="entry name" value="MMCE/EMCE_epimerase"/>
</dbReference>
<evidence type="ECO:0000256" key="1">
    <source>
        <dbReference type="ARBA" id="ARBA00022723"/>
    </source>
</evidence>
<sequence>MDLRRLTGPACLLQGRRRRRTVHFGQCRGGRAVIRRIDHVGVVVADLAAAGVGLRMLTMQPGGTDVVDTYHVACQFWHCAGDRTAIEVVAPASDGDMVSGQLARRGPGLHHVAFEVDDIEAELAALENRGAVLVDSAPRPGGQDGLRVAFAHLGPATGLLVELVEYAKP</sequence>
<protein>
    <submittedName>
        <fullName evidence="3">Bleomycin resistance protein</fullName>
    </submittedName>
</protein>
<name>A0A428WL84_AMYBA</name>
<dbReference type="AlphaFoldDB" id="A0A428WL84"/>
<dbReference type="GO" id="GO:0046872">
    <property type="term" value="F:metal ion binding"/>
    <property type="evidence" value="ECO:0007669"/>
    <property type="project" value="UniProtKB-KW"/>
</dbReference>
<dbReference type="InterPro" id="IPR037523">
    <property type="entry name" value="VOC_core"/>
</dbReference>
<dbReference type="InterPro" id="IPR029068">
    <property type="entry name" value="Glyas_Bleomycin-R_OHBP_Dase"/>
</dbReference>
<accession>A0A428WL84</accession>
<dbReference type="Gene3D" id="3.10.180.10">
    <property type="entry name" value="2,3-Dihydroxybiphenyl 1,2-Dioxygenase, domain 1"/>
    <property type="match status" value="1"/>
</dbReference>
<evidence type="ECO:0000313" key="4">
    <source>
        <dbReference type="Proteomes" id="UP000286716"/>
    </source>
</evidence>